<dbReference type="Proteomes" id="UP001172101">
    <property type="component" value="Unassembled WGS sequence"/>
</dbReference>
<protein>
    <submittedName>
        <fullName evidence="2">Uncharacterized protein</fullName>
    </submittedName>
</protein>
<keyword evidence="3" id="KW-1185">Reference proteome</keyword>
<organism evidence="2 3">
    <name type="scientific">Lasiosphaeria miniovina</name>
    <dbReference type="NCBI Taxonomy" id="1954250"/>
    <lineage>
        <taxon>Eukaryota</taxon>
        <taxon>Fungi</taxon>
        <taxon>Dikarya</taxon>
        <taxon>Ascomycota</taxon>
        <taxon>Pezizomycotina</taxon>
        <taxon>Sordariomycetes</taxon>
        <taxon>Sordariomycetidae</taxon>
        <taxon>Sordariales</taxon>
        <taxon>Lasiosphaeriaceae</taxon>
        <taxon>Lasiosphaeria</taxon>
    </lineage>
</organism>
<gene>
    <name evidence="2" type="ORF">B0T26DRAFT_639862</name>
</gene>
<dbReference type="RefSeq" id="XP_060301712.1">
    <property type="nucleotide sequence ID" value="XM_060437175.1"/>
</dbReference>
<dbReference type="EMBL" id="JAUIRO010000002">
    <property type="protein sequence ID" value="KAK0728857.1"/>
    <property type="molecule type" value="Genomic_DNA"/>
</dbReference>
<evidence type="ECO:0000313" key="2">
    <source>
        <dbReference type="EMBL" id="KAK0728857.1"/>
    </source>
</evidence>
<comment type="caution">
    <text evidence="2">The sequence shown here is derived from an EMBL/GenBank/DDBJ whole genome shotgun (WGS) entry which is preliminary data.</text>
</comment>
<keyword evidence="1" id="KW-0732">Signal</keyword>
<reference evidence="2" key="1">
    <citation type="submission" date="2023-06" db="EMBL/GenBank/DDBJ databases">
        <title>Genome-scale phylogeny and comparative genomics of the fungal order Sordariales.</title>
        <authorList>
            <consortium name="Lawrence Berkeley National Laboratory"/>
            <person name="Hensen N."/>
            <person name="Bonometti L."/>
            <person name="Westerberg I."/>
            <person name="Brannstrom I.O."/>
            <person name="Guillou S."/>
            <person name="Cros-Aarteil S."/>
            <person name="Calhoun S."/>
            <person name="Haridas S."/>
            <person name="Kuo A."/>
            <person name="Mondo S."/>
            <person name="Pangilinan J."/>
            <person name="Riley R."/>
            <person name="LaButti K."/>
            <person name="Andreopoulos B."/>
            <person name="Lipzen A."/>
            <person name="Chen C."/>
            <person name="Yanf M."/>
            <person name="Daum C."/>
            <person name="Ng V."/>
            <person name="Clum A."/>
            <person name="Steindorff A."/>
            <person name="Ohm R."/>
            <person name="Martin F."/>
            <person name="Silar P."/>
            <person name="Natvig D."/>
            <person name="Lalanne C."/>
            <person name="Gautier V."/>
            <person name="Ament-velasquez S.L."/>
            <person name="Kruys A."/>
            <person name="Hutchinson M.I."/>
            <person name="Powell A.J."/>
            <person name="Barry K."/>
            <person name="Miller A.N."/>
            <person name="Grigoriev I.V."/>
            <person name="Debuchy R."/>
            <person name="Gladieux P."/>
            <person name="Thoren M.H."/>
            <person name="Johannesson H."/>
        </authorList>
    </citation>
    <scope>NUCLEOTIDE SEQUENCE</scope>
    <source>
        <strain evidence="2">SMH2392-1A</strain>
    </source>
</reference>
<accession>A0AA40E8D4</accession>
<feature type="signal peptide" evidence="1">
    <location>
        <begin position="1"/>
        <end position="16"/>
    </location>
</feature>
<evidence type="ECO:0000256" key="1">
    <source>
        <dbReference type="SAM" id="SignalP"/>
    </source>
</evidence>
<feature type="chain" id="PRO_5041268718" evidence="1">
    <location>
        <begin position="17"/>
        <end position="148"/>
    </location>
</feature>
<sequence length="148" mass="15329">MYTALILSLSAAVAMALDGHRPCGLKIAPCPSAQRCQALDPTCTLGVNCLGYCTVTSTSTARPRASTYAPCGGFRITQECPCKDQICIDDPRSQGCGMACDAPGICVTPVFCGGFIGRACLDGKRCIDDPRDDCDPKHGGADCGGICV</sequence>
<proteinExistence type="predicted"/>
<dbReference type="GeneID" id="85320445"/>
<evidence type="ECO:0000313" key="3">
    <source>
        <dbReference type="Proteomes" id="UP001172101"/>
    </source>
</evidence>
<dbReference type="AlphaFoldDB" id="A0AA40E8D4"/>
<name>A0AA40E8D4_9PEZI</name>